<dbReference type="InterPro" id="IPR002109">
    <property type="entry name" value="Glutaredoxin"/>
</dbReference>
<dbReference type="EMBL" id="AP023361">
    <property type="protein sequence ID" value="BCJ91750.1"/>
    <property type="molecule type" value="Genomic_DNA"/>
</dbReference>
<keyword evidence="3" id="KW-1185">Reference proteome</keyword>
<sequence>MTFEIITKPGCIYCDMAKALLAPYGYKETVCSTPEQIAAFKAEGWRSFPQIFENGLPIGGYTELEAYLEFVF</sequence>
<evidence type="ECO:0000259" key="1">
    <source>
        <dbReference type="Pfam" id="PF00462"/>
    </source>
</evidence>
<dbReference type="Gene3D" id="3.40.30.10">
    <property type="entry name" value="Glutaredoxin"/>
    <property type="match status" value="1"/>
</dbReference>
<dbReference type="RefSeq" id="WP_222875374.1">
    <property type="nucleotide sequence ID" value="NZ_AP023361.1"/>
</dbReference>
<feature type="domain" description="Glutaredoxin" evidence="1">
    <location>
        <begin position="4"/>
        <end position="55"/>
    </location>
</feature>
<evidence type="ECO:0000313" key="3">
    <source>
        <dbReference type="Proteomes" id="UP000515317"/>
    </source>
</evidence>
<accession>A0A6S6QXJ0</accession>
<reference evidence="2 3" key="1">
    <citation type="submission" date="2020-08" db="EMBL/GenBank/DDBJ databases">
        <title>Genome sequence of Rhizobiales bacterium strain IZ6.</title>
        <authorList>
            <person name="Nakai R."/>
            <person name="Naganuma T."/>
        </authorList>
    </citation>
    <scope>NUCLEOTIDE SEQUENCE [LARGE SCALE GENOMIC DNA]</scope>
    <source>
        <strain evidence="2 3">IZ6</strain>
    </source>
</reference>
<dbReference type="InterPro" id="IPR036249">
    <property type="entry name" value="Thioredoxin-like_sf"/>
</dbReference>
<proteinExistence type="predicted"/>
<name>A0A6S6QXJ0_9HYPH</name>
<evidence type="ECO:0000313" key="2">
    <source>
        <dbReference type="EMBL" id="BCJ91750.1"/>
    </source>
</evidence>
<dbReference type="AlphaFoldDB" id="A0A6S6QXJ0"/>
<dbReference type="Proteomes" id="UP000515317">
    <property type="component" value="Chromosome"/>
</dbReference>
<gene>
    <name evidence="2" type="ORF">IZ6_24850</name>
</gene>
<organism evidence="2 3">
    <name type="scientific">Terrihabitans soli</name>
    <dbReference type="NCBI Taxonomy" id="708113"/>
    <lineage>
        <taxon>Bacteria</taxon>
        <taxon>Pseudomonadati</taxon>
        <taxon>Pseudomonadota</taxon>
        <taxon>Alphaproteobacteria</taxon>
        <taxon>Hyphomicrobiales</taxon>
        <taxon>Terrihabitans</taxon>
    </lineage>
</organism>
<protein>
    <recommendedName>
        <fullName evidence="1">Glutaredoxin domain-containing protein</fullName>
    </recommendedName>
</protein>
<dbReference type="KEGG" id="tso:IZ6_24850"/>
<dbReference type="PROSITE" id="PS51354">
    <property type="entry name" value="GLUTAREDOXIN_2"/>
    <property type="match status" value="1"/>
</dbReference>
<dbReference type="Pfam" id="PF00462">
    <property type="entry name" value="Glutaredoxin"/>
    <property type="match status" value="1"/>
</dbReference>
<dbReference type="SUPFAM" id="SSF52833">
    <property type="entry name" value="Thioredoxin-like"/>
    <property type="match status" value="1"/>
</dbReference>